<dbReference type="Pfam" id="PF12854">
    <property type="entry name" value="PPR_1"/>
    <property type="match status" value="1"/>
</dbReference>
<evidence type="ECO:0008006" key="8">
    <source>
        <dbReference type="Google" id="ProtNLM"/>
    </source>
</evidence>
<dbReference type="OrthoDB" id="185373at2759"/>
<dbReference type="Gene3D" id="1.25.40.10">
    <property type="entry name" value="Tetratricopeptide repeat domain"/>
    <property type="match status" value="3"/>
</dbReference>
<proteinExistence type="inferred from homology"/>
<dbReference type="Pfam" id="PF13041">
    <property type="entry name" value="PPR_2"/>
    <property type="match status" value="1"/>
</dbReference>
<evidence type="ECO:0000256" key="2">
    <source>
        <dbReference type="ARBA" id="ARBA00022737"/>
    </source>
</evidence>
<feature type="repeat" description="PPR" evidence="3">
    <location>
        <begin position="386"/>
        <end position="420"/>
    </location>
</feature>
<dbReference type="Proteomes" id="UP000596661">
    <property type="component" value="Chromosome 1"/>
</dbReference>
<dbReference type="InterPro" id="IPR011990">
    <property type="entry name" value="TPR-like_helical_dom_sf"/>
</dbReference>
<dbReference type="PANTHER" id="PTHR47936:SF3">
    <property type="entry name" value="PENTACOTRIPEPTIDE-REPEAT REGION OF PRORP DOMAIN-CONTAINING PROTEIN"/>
    <property type="match status" value="1"/>
</dbReference>
<reference evidence="6" key="1">
    <citation type="submission" date="2018-11" db="EMBL/GenBank/DDBJ databases">
        <authorList>
            <person name="Grassa J C."/>
        </authorList>
    </citation>
    <scope>NUCLEOTIDE SEQUENCE [LARGE SCALE GENOMIC DNA]</scope>
</reference>
<organism evidence="6 7">
    <name type="scientific">Cannabis sativa</name>
    <name type="common">Hemp</name>
    <name type="synonym">Marijuana</name>
    <dbReference type="NCBI Taxonomy" id="3483"/>
    <lineage>
        <taxon>Eukaryota</taxon>
        <taxon>Viridiplantae</taxon>
        <taxon>Streptophyta</taxon>
        <taxon>Embryophyta</taxon>
        <taxon>Tracheophyta</taxon>
        <taxon>Spermatophyta</taxon>
        <taxon>Magnoliopsida</taxon>
        <taxon>eudicotyledons</taxon>
        <taxon>Gunneridae</taxon>
        <taxon>Pentapetalae</taxon>
        <taxon>rosids</taxon>
        <taxon>fabids</taxon>
        <taxon>Rosales</taxon>
        <taxon>Cannabaceae</taxon>
        <taxon>Cannabis</taxon>
    </lineage>
</organism>
<keyword evidence="2" id="KW-0677">Repeat</keyword>
<dbReference type="OMA" id="IDNCGWL"/>
<feature type="repeat" description="PPR" evidence="3">
    <location>
        <begin position="456"/>
        <end position="490"/>
    </location>
</feature>
<protein>
    <recommendedName>
        <fullName evidence="8">Pentatricopeptide repeat-containing protein</fullName>
    </recommendedName>
</protein>
<evidence type="ECO:0000313" key="6">
    <source>
        <dbReference type="EnsemblPlants" id="cds.evm.model.01.1795"/>
    </source>
</evidence>
<feature type="signal peptide" evidence="5">
    <location>
        <begin position="1"/>
        <end position="18"/>
    </location>
</feature>
<keyword evidence="7" id="KW-1185">Reference proteome</keyword>
<reference evidence="6" key="2">
    <citation type="submission" date="2021-03" db="UniProtKB">
        <authorList>
            <consortium name="EnsemblPlants"/>
        </authorList>
    </citation>
    <scope>IDENTIFICATION</scope>
</reference>
<evidence type="ECO:0000256" key="1">
    <source>
        <dbReference type="ARBA" id="ARBA00007626"/>
    </source>
</evidence>
<feature type="compositionally biased region" description="Polar residues" evidence="4">
    <location>
        <begin position="116"/>
        <end position="136"/>
    </location>
</feature>
<dbReference type="InterPro" id="IPR002885">
    <property type="entry name" value="PPR_rpt"/>
</dbReference>
<evidence type="ECO:0000256" key="4">
    <source>
        <dbReference type="SAM" id="MobiDB-lite"/>
    </source>
</evidence>
<keyword evidence="5" id="KW-0732">Signal</keyword>
<comment type="similarity">
    <text evidence="1">Belongs to the PPR family. P subfamily.</text>
</comment>
<dbReference type="PANTHER" id="PTHR47936">
    <property type="entry name" value="PPR_LONG DOMAIN-CONTAINING PROTEIN"/>
    <property type="match status" value="1"/>
</dbReference>
<dbReference type="EMBL" id="UZAU01000048">
    <property type="status" value="NOT_ANNOTATED_CDS"/>
    <property type="molecule type" value="Genomic_DNA"/>
</dbReference>
<dbReference type="EnsemblPlants" id="evm.model.01.1795">
    <property type="protein sequence ID" value="cds.evm.model.01.1795"/>
    <property type="gene ID" value="evm.TU.01.1795"/>
</dbReference>
<dbReference type="Pfam" id="PF01535">
    <property type="entry name" value="PPR"/>
    <property type="match status" value="1"/>
</dbReference>
<dbReference type="AlphaFoldDB" id="A0A803NII6"/>
<feature type="chain" id="PRO_5030839491" description="Pentatricopeptide repeat-containing protein" evidence="5">
    <location>
        <begin position="19"/>
        <end position="531"/>
    </location>
</feature>
<name>A0A803NII6_CANSA</name>
<feature type="region of interest" description="Disordered" evidence="4">
    <location>
        <begin position="116"/>
        <end position="143"/>
    </location>
</feature>
<sequence>MVLLLNVTLYSLAVSTMAMGVPSLKNEFRYLSRSRLLFSLIFHIPHPLPHPASPLPFPASFFASDQFGSNSLCNLPNSLISSSGSFSVSAPKFPVFGHGMDLATPRRCKGFRSFSASSSKELPNSGTLKMSSSSENARVRNPCPERTGSKAFWKKAWEVVGWIKRGENDLEFKLNGFSVSLSNALITLILQLLNSEKISALRFYKWIKDSRPGLGRNYDICSLIVDNCGRLKDYETMTCTLNEFSKKGICLTQNSFLFIPELATDEDSLKNYVSEVVMILNGVGGTCRSSGVGSLIQMFSSLGSFKMAKFVMEITEMNTTYYNIMIKETCRRCDIEGSRALVHEMRQLGCKPNVTTYNLFFSNLCKSGERAEELLKEIKGMDCSPNELTFEIIISHLCKVGKFDFAIELLDNMMLWGLKPRLTTHAVFVKGFFKVRRYEEAHKYVVDASFKHSYSSNAVYSLFADLYLKEKDLVSAQAIISEMIEKGLRPSIRVYMTLLKGLQSIGRHEEARDLEKRFSSLDFEDRITEMG</sequence>
<evidence type="ECO:0000256" key="5">
    <source>
        <dbReference type="SAM" id="SignalP"/>
    </source>
</evidence>
<accession>A0A803NII6</accession>
<evidence type="ECO:0000256" key="3">
    <source>
        <dbReference type="PROSITE-ProRule" id="PRU00708"/>
    </source>
</evidence>
<evidence type="ECO:0000313" key="7">
    <source>
        <dbReference type="Proteomes" id="UP000596661"/>
    </source>
</evidence>
<dbReference type="Gramene" id="evm.model.01.1795">
    <property type="protein sequence ID" value="cds.evm.model.01.1795"/>
    <property type="gene ID" value="evm.TU.01.1795"/>
</dbReference>
<dbReference type="NCBIfam" id="TIGR00756">
    <property type="entry name" value="PPR"/>
    <property type="match status" value="2"/>
</dbReference>
<dbReference type="PROSITE" id="PS51375">
    <property type="entry name" value="PPR"/>
    <property type="match status" value="3"/>
</dbReference>
<feature type="repeat" description="PPR" evidence="3">
    <location>
        <begin position="318"/>
        <end position="352"/>
    </location>
</feature>